<proteinExistence type="predicted"/>
<dbReference type="EMBL" id="JANBPW010001226">
    <property type="protein sequence ID" value="KAJ1945501.1"/>
    <property type="molecule type" value="Genomic_DNA"/>
</dbReference>
<sequence>MSLADLYKDNLNDSGSGSEGEEDEYVPDNIEDDDGTDDDQAGEEDPADDDKTPELTEAAAQDKKRRIDSIWEEMNAPSERPAKAAKPQPSEPSTSTSANEDCAQPVATDKPKPAAPPPRRRASKFSKIAEMVEQRRAKKENTLDKARREWSGFVAKEGIRDDLDKANKDG</sequence>
<reference evidence="1" key="1">
    <citation type="submission" date="2022-07" db="EMBL/GenBank/DDBJ databases">
        <title>Phylogenomic reconstructions and comparative analyses of Kickxellomycotina fungi.</title>
        <authorList>
            <person name="Reynolds N.K."/>
            <person name="Stajich J.E."/>
            <person name="Barry K."/>
            <person name="Grigoriev I.V."/>
            <person name="Crous P."/>
            <person name="Smith M.E."/>
        </authorList>
    </citation>
    <scope>NUCLEOTIDE SEQUENCE</scope>
    <source>
        <strain evidence="1">NRRL 5244</strain>
    </source>
</reference>
<accession>A0ACC1JBR6</accession>
<dbReference type="Proteomes" id="UP001150603">
    <property type="component" value="Unassembled WGS sequence"/>
</dbReference>
<comment type="caution">
    <text evidence="1">The sequence shown here is derived from an EMBL/GenBank/DDBJ whole genome shotgun (WGS) entry which is preliminary data.</text>
</comment>
<protein>
    <submittedName>
        <fullName evidence="1">Uncharacterized protein</fullName>
    </submittedName>
</protein>
<organism evidence="1 2">
    <name type="scientific">Linderina macrospora</name>
    <dbReference type="NCBI Taxonomy" id="4868"/>
    <lineage>
        <taxon>Eukaryota</taxon>
        <taxon>Fungi</taxon>
        <taxon>Fungi incertae sedis</taxon>
        <taxon>Zoopagomycota</taxon>
        <taxon>Kickxellomycotina</taxon>
        <taxon>Kickxellomycetes</taxon>
        <taxon>Kickxellales</taxon>
        <taxon>Kickxellaceae</taxon>
        <taxon>Linderina</taxon>
    </lineage>
</organism>
<keyword evidence="2" id="KW-1185">Reference proteome</keyword>
<evidence type="ECO:0000313" key="1">
    <source>
        <dbReference type="EMBL" id="KAJ1945501.1"/>
    </source>
</evidence>
<name>A0ACC1JBR6_9FUNG</name>
<evidence type="ECO:0000313" key="2">
    <source>
        <dbReference type="Proteomes" id="UP001150603"/>
    </source>
</evidence>
<gene>
    <name evidence="1" type="ORF">FBU59_002286</name>
</gene>